<reference evidence="1 2" key="1">
    <citation type="submission" date="2018-11" db="EMBL/GenBank/DDBJ databases">
        <authorList>
            <consortium name="Pathogen Informatics"/>
        </authorList>
    </citation>
    <scope>NUCLEOTIDE SEQUENCE [LARGE SCALE GENOMIC DNA]</scope>
</reference>
<gene>
    <name evidence="1" type="ORF">DILT_LOCUS8733</name>
</gene>
<dbReference type="EMBL" id="UYRU01055042">
    <property type="protein sequence ID" value="VDN12902.1"/>
    <property type="molecule type" value="Genomic_DNA"/>
</dbReference>
<organism evidence="1 2">
    <name type="scientific">Dibothriocephalus latus</name>
    <name type="common">Fish tapeworm</name>
    <name type="synonym">Diphyllobothrium latum</name>
    <dbReference type="NCBI Taxonomy" id="60516"/>
    <lineage>
        <taxon>Eukaryota</taxon>
        <taxon>Metazoa</taxon>
        <taxon>Spiralia</taxon>
        <taxon>Lophotrochozoa</taxon>
        <taxon>Platyhelminthes</taxon>
        <taxon>Cestoda</taxon>
        <taxon>Eucestoda</taxon>
        <taxon>Diphyllobothriidea</taxon>
        <taxon>Diphyllobothriidae</taxon>
        <taxon>Dibothriocephalus</taxon>
    </lineage>
</organism>
<proteinExistence type="predicted"/>
<evidence type="ECO:0000313" key="2">
    <source>
        <dbReference type="Proteomes" id="UP000281553"/>
    </source>
</evidence>
<dbReference type="AlphaFoldDB" id="A0A3P7NXJ7"/>
<name>A0A3P7NXJ7_DIBLA</name>
<protein>
    <submittedName>
        <fullName evidence="1">Uncharacterized protein</fullName>
    </submittedName>
</protein>
<accession>A0A3P7NXJ7</accession>
<evidence type="ECO:0000313" key="1">
    <source>
        <dbReference type="EMBL" id="VDN12902.1"/>
    </source>
</evidence>
<dbReference type="Proteomes" id="UP000281553">
    <property type="component" value="Unassembled WGS sequence"/>
</dbReference>
<sequence>MTFFLDTAAARGQQVHKGLTSKEVNLWWQKEPTPEPEPDTVPLIQPNDPDVTPVSIDALMRQFEPPKVEPAPKSTSFYL</sequence>
<keyword evidence="2" id="KW-1185">Reference proteome</keyword>